<accession>A0A9P5SSH8</accession>
<organism evidence="1 2">
    <name type="scientific">Podila minutissima</name>
    <dbReference type="NCBI Taxonomy" id="64525"/>
    <lineage>
        <taxon>Eukaryota</taxon>
        <taxon>Fungi</taxon>
        <taxon>Fungi incertae sedis</taxon>
        <taxon>Mucoromycota</taxon>
        <taxon>Mortierellomycotina</taxon>
        <taxon>Mortierellomycetes</taxon>
        <taxon>Mortierellales</taxon>
        <taxon>Mortierellaceae</taxon>
        <taxon>Podila</taxon>
    </lineage>
</organism>
<comment type="caution">
    <text evidence="1">The sequence shown here is derived from an EMBL/GenBank/DDBJ whole genome shotgun (WGS) entry which is preliminary data.</text>
</comment>
<evidence type="ECO:0000313" key="2">
    <source>
        <dbReference type="Proteomes" id="UP000696485"/>
    </source>
</evidence>
<dbReference type="AlphaFoldDB" id="A0A9P5SSH8"/>
<evidence type="ECO:0000313" key="1">
    <source>
        <dbReference type="EMBL" id="KAF9334358.1"/>
    </source>
</evidence>
<name>A0A9P5SSH8_9FUNG</name>
<sequence length="236" mass="26346">MESIHVDTVKICSGGMPLPKAPRSSRSGAFLRLKHLTHSYVRLCPKLSEQQDQEQGQGQTQDVESPEIFPWIFAPHLETLTPIDSLQGSAPTFSISLMVEDLQLAREAAAAGRNYYLDRNGEEQQDHQQQRPSSNFHYGLIPFCKLRAVAIHSHRFSDGDIAFLINTIEALQRITLQFPGPALQTFCALGWHKHPLTEVVTRSWDVDSAQVLTLLTSCEKLEALAATEIRAQDCIA</sequence>
<protein>
    <submittedName>
        <fullName evidence="1">Uncharacterized protein</fullName>
    </submittedName>
</protein>
<dbReference type="Proteomes" id="UP000696485">
    <property type="component" value="Unassembled WGS sequence"/>
</dbReference>
<gene>
    <name evidence="1" type="ORF">BG006_002306</name>
</gene>
<proteinExistence type="predicted"/>
<dbReference type="EMBL" id="JAAAUY010000152">
    <property type="protein sequence ID" value="KAF9334358.1"/>
    <property type="molecule type" value="Genomic_DNA"/>
</dbReference>
<reference evidence="1" key="1">
    <citation type="journal article" date="2020" name="Fungal Divers.">
        <title>Resolving the Mortierellaceae phylogeny through synthesis of multi-gene phylogenetics and phylogenomics.</title>
        <authorList>
            <person name="Vandepol N."/>
            <person name="Liber J."/>
            <person name="Desiro A."/>
            <person name="Na H."/>
            <person name="Kennedy M."/>
            <person name="Barry K."/>
            <person name="Grigoriev I.V."/>
            <person name="Miller A.N."/>
            <person name="O'Donnell K."/>
            <person name="Stajich J.E."/>
            <person name="Bonito G."/>
        </authorList>
    </citation>
    <scope>NUCLEOTIDE SEQUENCE</scope>
    <source>
        <strain evidence="1">NVP1</strain>
    </source>
</reference>
<keyword evidence="2" id="KW-1185">Reference proteome</keyword>